<dbReference type="EMBL" id="UYRW01016351">
    <property type="protein sequence ID" value="VDN03088.1"/>
    <property type="molecule type" value="Genomic_DNA"/>
</dbReference>
<protein>
    <submittedName>
        <fullName evidence="3">Phosphopyruvate hydratase</fullName>
    </submittedName>
</protein>
<dbReference type="STRING" id="42157.A0A182EZF1"/>
<reference evidence="3" key="1">
    <citation type="submission" date="2016-06" db="UniProtKB">
        <authorList>
            <consortium name="WormBaseParasite"/>
        </authorList>
    </citation>
    <scope>IDENTIFICATION</scope>
</reference>
<organism evidence="3">
    <name type="scientific">Onchocerca ochengi</name>
    <name type="common">Filarial nematode worm</name>
    <dbReference type="NCBI Taxonomy" id="42157"/>
    <lineage>
        <taxon>Eukaryota</taxon>
        <taxon>Metazoa</taxon>
        <taxon>Ecdysozoa</taxon>
        <taxon>Nematoda</taxon>
        <taxon>Chromadorea</taxon>
        <taxon>Rhabditida</taxon>
        <taxon>Spirurina</taxon>
        <taxon>Spiruromorpha</taxon>
        <taxon>Filarioidea</taxon>
        <taxon>Onchocercidae</taxon>
        <taxon>Onchocerca</taxon>
    </lineage>
</organism>
<keyword evidence="2" id="KW-1185">Reference proteome</keyword>
<reference evidence="1 2" key="2">
    <citation type="submission" date="2018-08" db="EMBL/GenBank/DDBJ databases">
        <authorList>
            <person name="Laetsch R D."/>
            <person name="Stevens L."/>
            <person name="Kumar S."/>
            <person name="Blaxter L. M."/>
        </authorList>
    </citation>
    <scope>NUCLEOTIDE SEQUENCE [LARGE SCALE GENOMIC DNA]</scope>
</reference>
<evidence type="ECO:0000313" key="3">
    <source>
        <dbReference type="WBParaSite" id="nOo.2.0.1.t13560-RA"/>
    </source>
</evidence>
<proteinExistence type="predicted"/>
<name>A0A182EZF1_ONCOC</name>
<evidence type="ECO:0000313" key="2">
    <source>
        <dbReference type="Proteomes" id="UP000271087"/>
    </source>
</evidence>
<dbReference type="Proteomes" id="UP000271087">
    <property type="component" value="Unassembled WGS sequence"/>
</dbReference>
<dbReference type="OrthoDB" id="5843325at2759"/>
<dbReference type="AlphaFoldDB" id="A0A182EZF1"/>
<dbReference type="WBParaSite" id="nOo.2.0.1.t13560-RA">
    <property type="protein sequence ID" value="nOo.2.0.1.t13560-RA"/>
    <property type="gene ID" value="nOo.2.0.1.g13560"/>
</dbReference>
<sequence>MSAANYVTHESIAKYQIPNLSDSKIGYDGRLEWNPTESVDTAIHKFRNAVLNANIGVIKRFLQDLQNLTP</sequence>
<gene>
    <name evidence="1" type="ORF">NOO_LOCUS13560</name>
</gene>
<evidence type="ECO:0000313" key="1">
    <source>
        <dbReference type="EMBL" id="VDN03088.1"/>
    </source>
</evidence>
<accession>A0A182EZF1</accession>